<name>A0A9E2BF61_PSYF1</name>
<dbReference type="Proteomes" id="UP000811545">
    <property type="component" value="Unassembled WGS sequence"/>
</dbReference>
<dbReference type="Pfam" id="PF02620">
    <property type="entry name" value="YceD"/>
    <property type="match status" value="1"/>
</dbReference>
<comment type="caution">
    <text evidence="1">The sequence shown here is derived from an EMBL/GenBank/DDBJ whole genome shotgun (WGS) entry which is preliminary data.</text>
</comment>
<evidence type="ECO:0008006" key="3">
    <source>
        <dbReference type="Google" id="ProtNLM"/>
    </source>
</evidence>
<evidence type="ECO:0000313" key="2">
    <source>
        <dbReference type="Proteomes" id="UP000811545"/>
    </source>
</evidence>
<evidence type="ECO:0000313" key="1">
    <source>
        <dbReference type="EMBL" id="MBT9144473.1"/>
    </source>
</evidence>
<accession>A0A9E2BF61</accession>
<reference evidence="1 2" key="1">
    <citation type="journal article" date="2021" name="bioRxiv">
        <title>Unique metabolic strategies in Hadean analogues reveal hints for primordial physiology.</title>
        <authorList>
            <person name="Nobu M.K."/>
            <person name="Nakai R."/>
            <person name="Tamazawa S."/>
            <person name="Mori H."/>
            <person name="Toyoda A."/>
            <person name="Ijiri A."/>
            <person name="Suzuki S."/>
            <person name="Kurokawa K."/>
            <person name="Kamagata Y."/>
            <person name="Tamaki H."/>
        </authorList>
    </citation>
    <scope>NUCLEOTIDE SEQUENCE [LARGE SCALE GENOMIC DNA]</scope>
    <source>
        <strain evidence="1">BS525</strain>
    </source>
</reference>
<gene>
    <name evidence="1" type="ORF">DDT42_00314</name>
</gene>
<protein>
    <recommendedName>
        <fullName evidence="3">DUF177 domain-containing protein</fullName>
    </recommendedName>
</protein>
<sequence length="144" mass="16541">MMINIKDIKEDQVKKLTIDIGKEHFLDIDAKVSLINRVKGEINLFLEEKVCLQGKVVYTLSLPCSKCNKSFEEQFMVHIKEYYEESDSSKSSVKDIELNSKSIVTFPLTNGEIDLINVIRDYIITSIPIPIVCPICNESENQRR</sequence>
<organism evidence="1 2">
    <name type="scientific">Psychracetigena formicireducens</name>
    <dbReference type="NCBI Taxonomy" id="2986056"/>
    <lineage>
        <taxon>Bacteria</taxon>
        <taxon>Bacillati</taxon>
        <taxon>Candidatus Lithacetigenota</taxon>
        <taxon>Candidatus Psychracetigena</taxon>
    </lineage>
</organism>
<dbReference type="InterPro" id="IPR003772">
    <property type="entry name" value="YceD"/>
</dbReference>
<proteinExistence type="predicted"/>
<dbReference type="EMBL" id="QLTW01000009">
    <property type="protein sequence ID" value="MBT9144473.1"/>
    <property type="molecule type" value="Genomic_DNA"/>
</dbReference>
<dbReference type="AlphaFoldDB" id="A0A9E2BF61"/>